<dbReference type="EMBL" id="KQ981110">
    <property type="protein sequence ID" value="KYN09434.1"/>
    <property type="molecule type" value="Genomic_DNA"/>
</dbReference>
<dbReference type="Proteomes" id="UP000078492">
    <property type="component" value="Unassembled WGS sequence"/>
</dbReference>
<accession>A0A151IS50</accession>
<dbReference type="STRING" id="471704.A0A151IS50"/>
<evidence type="ECO:0008006" key="3">
    <source>
        <dbReference type="Google" id="ProtNLM"/>
    </source>
</evidence>
<dbReference type="AlphaFoldDB" id="A0A151IS50"/>
<organism evidence="1 2">
    <name type="scientific">Trachymyrmex cornetzi</name>
    <dbReference type="NCBI Taxonomy" id="471704"/>
    <lineage>
        <taxon>Eukaryota</taxon>
        <taxon>Metazoa</taxon>
        <taxon>Ecdysozoa</taxon>
        <taxon>Arthropoda</taxon>
        <taxon>Hexapoda</taxon>
        <taxon>Insecta</taxon>
        <taxon>Pterygota</taxon>
        <taxon>Neoptera</taxon>
        <taxon>Endopterygota</taxon>
        <taxon>Hymenoptera</taxon>
        <taxon>Apocrita</taxon>
        <taxon>Aculeata</taxon>
        <taxon>Formicoidea</taxon>
        <taxon>Formicidae</taxon>
        <taxon>Myrmicinae</taxon>
        <taxon>Trachymyrmex</taxon>
    </lineage>
</organism>
<evidence type="ECO:0000313" key="1">
    <source>
        <dbReference type="EMBL" id="KYN09434.1"/>
    </source>
</evidence>
<evidence type="ECO:0000313" key="2">
    <source>
        <dbReference type="Proteomes" id="UP000078492"/>
    </source>
</evidence>
<name>A0A151IS50_9HYME</name>
<proteinExistence type="predicted"/>
<protein>
    <recommendedName>
        <fullName evidence="3">Nuclease HARBI1</fullName>
    </recommendedName>
</protein>
<reference evidence="1 2" key="1">
    <citation type="submission" date="2015-09" db="EMBL/GenBank/DDBJ databases">
        <title>Trachymyrmex cornetzi WGS genome.</title>
        <authorList>
            <person name="Nygaard S."/>
            <person name="Hu H."/>
            <person name="Boomsma J."/>
            <person name="Zhang G."/>
        </authorList>
    </citation>
    <scope>NUCLEOTIDE SEQUENCE [LARGE SCALE GENOMIC DNA]</scope>
    <source>
        <strain evidence="1">Tcor2-1</strain>
        <tissue evidence="1">Whole body</tissue>
    </source>
</reference>
<gene>
    <name evidence="1" type="ORF">ALC57_18453</name>
</gene>
<keyword evidence="2" id="KW-1185">Reference proteome</keyword>
<sequence length="223" mass="26072">MLLVFRRLFFRIEKLTVYNIIPEVCNIIWEVLQPIYLRCPQKEDEWIKIANDFYNIWNFPNCIGAIDGKHCRIQAPPNSAFHNYKGHFSLILMAIVDGCYRFVWIDVGDYAIVARWIILQKPLAQKLDTIEKIVQAITCLHNYILSTNLNYNYFHEGFVDQERVDGEVIPGNWRSDVRENGFMNPLGRIGANIGTSAVMKQRDSLARYFVSTEGSIPWQWEHI</sequence>